<feature type="domain" description="Protein kinase" evidence="9">
    <location>
        <begin position="100"/>
        <end position="417"/>
    </location>
</feature>
<keyword evidence="4 7" id="KW-0547">Nucleotide-binding</keyword>
<dbReference type="PROSITE" id="PS00108">
    <property type="entry name" value="PROTEIN_KINASE_ST"/>
    <property type="match status" value="1"/>
</dbReference>
<feature type="region of interest" description="Disordered" evidence="8">
    <location>
        <begin position="492"/>
        <end position="518"/>
    </location>
</feature>
<keyword evidence="6 7" id="KW-0067">ATP-binding</keyword>
<dbReference type="PROSITE" id="PS00107">
    <property type="entry name" value="PROTEIN_KINASE_ATP"/>
    <property type="match status" value="1"/>
</dbReference>
<evidence type="ECO:0000256" key="7">
    <source>
        <dbReference type="PROSITE-ProRule" id="PRU10141"/>
    </source>
</evidence>
<keyword evidence="2" id="KW-0723">Serine/threonine-protein kinase</keyword>
<dbReference type="PANTHER" id="PTHR24349">
    <property type="entry name" value="SERINE/THREONINE-PROTEIN KINASE"/>
    <property type="match status" value="1"/>
</dbReference>
<dbReference type="InterPro" id="IPR050205">
    <property type="entry name" value="CDPK_Ser/Thr_kinases"/>
</dbReference>
<evidence type="ECO:0000256" key="5">
    <source>
        <dbReference type="ARBA" id="ARBA00022777"/>
    </source>
</evidence>
<evidence type="ECO:0000313" key="10">
    <source>
        <dbReference type="EMBL" id="SPD22748.1"/>
    </source>
</evidence>
<dbReference type="InterPro" id="IPR000719">
    <property type="entry name" value="Prot_kinase_dom"/>
</dbReference>
<dbReference type="PROSITE" id="PS50011">
    <property type="entry name" value="PROTEIN_KINASE_DOM"/>
    <property type="match status" value="1"/>
</dbReference>
<evidence type="ECO:0000256" key="4">
    <source>
        <dbReference type="ARBA" id="ARBA00022741"/>
    </source>
</evidence>
<accession>A0A2N9IE61</accession>
<evidence type="ECO:0000256" key="2">
    <source>
        <dbReference type="ARBA" id="ARBA00022527"/>
    </source>
</evidence>
<evidence type="ECO:0000256" key="8">
    <source>
        <dbReference type="SAM" id="MobiDB-lite"/>
    </source>
</evidence>
<feature type="compositionally biased region" description="Polar residues" evidence="8">
    <location>
        <begin position="9"/>
        <end position="24"/>
    </location>
</feature>
<evidence type="ECO:0000256" key="3">
    <source>
        <dbReference type="ARBA" id="ARBA00022679"/>
    </source>
</evidence>
<dbReference type="GO" id="GO:0005524">
    <property type="term" value="F:ATP binding"/>
    <property type="evidence" value="ECO:0007669"/>
    <property type="project" value="UniProtKB-UniRule"/>
</dbReference>
<evidence type="ECO:0000256" key="6">
    <source>
        <dbReference type="ARBA" id="ARBA00022840"/>
    </source>
</evidence>
<name>A0A2N9IE61_FAGSY</name>
<protein>
    <recommendedName>
        <fullName evidence="9">Protein kinase domain-containing protein</fullName>
    </recommendedName>
</protein>
<dbReference type="InterPro" id="IPR008271">
    <property type="entry name" value="Ser/Thr_kinase_AS"/>
</dbReference>
<dbReference type="SUPFAM" id="SSF56112">
    <property type="entry name" value="Protein kinase-like (PK-like)"/>
    <property type="match status" value="1"/>
</dbReference>
<reference evidence="10" key="1">
    <citation type="submission" date="2018-02" db="EMBL/GenBank/DDBJ databases">
        <authorList>
            <person name="Cohen D.B."/>
            <person name="Kent A.D."/>
        </authorList>
    </citation>
    <scope>NUCLEOTIDE SEQUENCE</scope>
</reference>
<dbReference type="EMBL" id="OIVN01005501">
    <property type="protein sequence ID" value="SPD22748.1"/>
    <property type="molecule type" value="Genomic_DNA"/>
</dbReference>
<dbReference type="InterPro" id="IPR017441">
    <property type="entry name" value="Protein_kinase_ATP_BS"/>
</dbReference>
<feature type="binding site" evidence="7">
    <location>
        <position position="129"/>
    </location>
    <ligand>
        <name>ATP</name>
        <dbReference type="ChEBI" id="CHEBI:30616"/>
    </ligand>
</feature>
<sequence>MRKKRKGSETPNLPDTLTSPSLSFTSHHSLEDYTRLKKRCKEDVDTESVVACKTRLAGVATAPPCGTLSSVPPGRGLKRKIGCIDVATQMGRKNKVEDDYILGDSIGRGKFGSVRSCLSKVSGVKYACKTLRKGEETVHREVEIMQHLSGHPGVVTLQAVYEESECFHLVMELCSGGCLIEKMNQEDQYSEHRAANIFKEVMLVIKYCHDMGVVHRDIKPENILLTTSGKIKLADFGLATRISNGRKINGVQNGSFSASPQIVSDLDTSEGSSWRSILLNGSLSYSKRIHPIVMEMCKKRPGNKGLGQNLTGLAGSPAYVAPEVLLGNYSEKVDIWSAGILLHALLVGDLPFRGESKEAIFEAIKNVKLDFHMGVWEAISKPARDLIGRMLTRDFSARITAEEVLSKLKSSVKYQLVLQVLCSDAVVTLKCFQVLHMPFSCAFLPTCMPGPTIPKGLASGHPWLLFYTERTPKTLPLKSNLKYRIGAPGLKSDGNRIHGGSPSEGLSPLSSSDSCKSEDQDDFGLVDALATAISHVRISGPKRSKLCGTGPIEQQGSSNMTANNLCKAF</sequence>
<dbReference type="Pfam" id="PF00069">
    <property type="entry name" value="Pkinase"/>
    <property type="match status" value="2"/>
</dbReference>
<keyword evidence="5" id="KW-0418">Kinase</keyword>
<organism evidence="10">
    <name type="scientific">Fagus sylvatica</name>
    <name type="common">Beechnut</name>
    <dbReference type="NCBI Taxonomy" id="28930"/>
    <lineage>
        <taxon>Eukaryota</taxon>
        <taxon>Viridiplantae</taxon>
        <taxon>Streptophyta</taxon>
        <taxon>Embryophyta</taxon>
        <taxon>Tracheophyta</taxon>
        <taxon>Spermatophyta</taxon>
        <taxon>Magnoliopsida</taxon>
        <taxon>eudicotyledons</taxon>
        <taxon>Gunneridae</taxon>
        <taxon>Pentapetalae</taxon>
        <taxon>rosids</taxon>
        <taxon>fabids</taxon>
        <taxon>Fagales</taxon>
        <taxon>Fagaceae</taxon>
        <taxon>Fagus</taxon>
    </lineage>
</organism>
<dbReference type="SMART" id="SM00220">
    <property type="entry name" value="S_TKc"/>
    <property type="match status" value="1"/>
</dbReference>
<feature type="region of interest" description="Disordered" evidence="8">
    <location>
        <begin position="1"/>
        <end position="24"/>
    </location>
</feature>
<dbReference type="AlphaFoldDB" id="A0A2N9IE61"/>
<gene>
    <name evidence="10" type="ORF">FSB_LOCUS50630</name>
</gene>
<dbReference type="GO" id="GO:0004674">
    <property type="term" value="F:protein serine/threonine kinase activity"/>
    <property type="evidence" value="ECO:0007669"/>
    <property type="project" value="UniProtKB-KW"/>
</dbReference>
<dbReference type="Gene3D" id="1.10.510.10">
    <property type="entry name" value="Transferase(Phosphotransferase) domain 1"/>
    <property type="match status" value="1"/>
</dbReference>
<evidence type="ECO:0000256" key="1">
    <source>
        <dbReference type="ARBA" id="ARBA00005354"/>
    </source>
</evidence>
<keyword evidence="3" id="KW-0808">Transferase</keyword>
<dbReference type="CDD" id="cd05117">
    <property type="entry name" value="STKc_CAMK"/>
    <property type="match status" value="1"/>
</dbReference>
<proteinExistence type="inferred from homology"/>
<comment type="similarity">
    <text evidence="1">Belongs to the protein kinase superfamily. CAMK Ser/Thr protein kinase family. CaMK subfamily.</text>
</comment>
<evidence type="ECO:0000259" key="9">
    <source>
        <dbReference type="PROSITE" id="PS50011"/>
    </source>
</evidence>
<feature type="compositionally biased region" description="Low complexity" evidence="8">
    <location>
        <begin position="500"/>
        <end position="514"/>
    </location>
</feature>
<dbReference type="InterPro" id="IPR011009">
    <property type="entry name" value="Kinase-like_dom_sf"/>
</dbReference>
<dbReference type="Gene3D" id="3.30.200.20">
    <property type="entry name" value="Phosphorylase Kinase, domain 1"/>
    <property type="match status" value="1"/>
</dbReference>